<dbReference type="RefSeq" id="WP_229872430.1">
    <property type="nucleotide sequence ID" value="NZ_BNAS01000004.1"/>
</dbReference>
<dbReference type="PANTHER" id="PTHR42760">
    <property type="entry name" value="SHORT-CHAIN DEHYDROGENASES/REDUCTASES FAMILY MEMBER"/>
    <property type="match status" value="1"/>
</dbReference>
<dbReference type="EMBL" id="BNAS01000004">
    <property type="protein sequence ID" value="GHH74009.1"/>
    <property type="molecule type" value="Genomic_DNA"/>
</dbReference>
<dbReference type="PRINTS" id="PR00080">
    <property type="entry name" value="SDRFAMILY"/>
</dbReference>
<gene>
    <name evidence="4" type="ORF">GCM10017772_26590</name>
</gene>
<evidence type="ECO:0000256" key="1">
    <source>
        <dbReference type="ARBA" id="ARBA00006484"/>
    </source>
</evidence>
<evidence type="ECO:0000256" key="2">
    <source>
        <dbReference type="RuleBase" id="RU000363"/>
    </source>
</evidence>
<dbReference type="InterPro" id="IPR036291">
    <property type="entry name" value="NAD(P)-bd_dom_sf"/>
</dbReference>
<keyword evidence="5" id="KW-1185">Reference proteome</keyword>
<dbReference type="InterPro" id="IPR002347">
    <property type="entry name" value="SDR_fam"/>
</dbReference>
<feature type="region of interest" description="Disordered" evidence="3">
    <location>
        <begin position="1"/>
        <end position="23"/>
    </location>
</feature>
<dbReference type="SUPFAM" id="SSF51735">
    <property type="entry name" value="NAD(P)-binding Rossmann-fold domains"/>
    <property type="match status" value="1"/>
</dbReference>
<protein>
    <recommendedName>
        <fullName evidence="6">Short-subunit dehydrogenase</fullName>
    </recommendedName>
</protein>
<reference evidence="4" key="2">
    <citation type="submission" date="2020-09" db="EMBL/GenBank/DDBJ databases">
        <authorList>
            <person name="Sun Q."/>
            <person name="Zhou Y."/>
        </authorList>
    </citation>
    <scope>NUCLEOTIDE SEQUENCE</scope>
    <source>
        <strain evidence="4">CGMCC 4.7398</strain>
    </source>
</reference>
<evidence type="ECO:0000313" key="5">
    <source>
        <dbReference type="Proteomes" id="UP000627369"/>
    </source>
</evidence>
<dbReference type="CDD" id="cd05233">
    <property type="entry name" value="SDR_c"/>
    <property type="match status" value="1"/>
</dbReference>
<accession>A0A919FXZ9</accession>
<organism evidence="4 5">
    <name type="scientific">Promicromonospora soli</name>
    <dbReference type="NCBI Taxonomy" id="2035533"/>
    <lineage>
        <taxon>Bacteria</taxon>
        <taxon>Bacillati</taxon>
        <taxon>Actinomycetota</taxon>
        <taxon>Actinomycetes</taxon>
        <taxon>Micrococcales</taxon>
        <taxon>Promicromonosporaceae</taxon>
        <taxon>Promicromonospora</taxon>
    </lineage>
</organism>
<evidence type="ECO:0008006" key="6">
    <source>
        <dbReference type="Google" id="ProtNLM"/>
    </source>
</evidence>
<dbReference type="PRINTS" id="PR00081">
    <property type="entry name" value="GDHRDH"/>
</dbReference>
<reference evidence="4" key="1">
    <citation type="journal article" date="2014" name="Int. J. Syst. Evol. Microbiol.">
        <title>Complete genome sequence of Corynebacterium casei LMG S-19264T (=DSM 44701T), isolated from a smear-ripened cheese.</title>
        <authorList>
            <consortium name="US DOE Joint Genome Institute (JGI-PGF)"/>
            <person name="Walter F."/>
            <person name="Albersmeier A."/>
            <person name="Kalinowski J."/>
            <person name="Ruckert C."/>
        </authorList>
    </citation>
    <scope>NUCLEOTIDE SEQUENCE</scope>
    <source>
        <strain evidence="4">CGMCC 4.7398</strain>
    </source>
</reference>
<evidence type="ECO:0000256" key="3">
    <source>
        <dbReference type="SAM" id="MobiDB-lite"/>
    </source>
</evidence>
<dbReference type="Gene3D" id="3.40.50.720">
    <property type="entry name" value="NAD(P)-binding Rossmann-like Domain"/>
    <property type="match status" value="1"/>
</dbReference>
<comment type="similarity">
    <text evidence="1 2">Belongs to the short-chain dehydrogenases/reductases (SDR) family.</text>
</comment>
<sequence length="303" mass="31481">MADTPSAAEPYPAGAPRQAQDLPVEVPPARTALVTGASRGIGREIALGLARAGLDVALLARDVARLEAVAAEARAAGATAVVLPADVSDPAAVRAAVGQAEDALGSIDLLVNNAGAIESEHPLWEADPDEWWSVFETNVRAPFLFSRYAAPGMIARGGGRIIDLASGASSHEMSGGSSAYNASKTALVRMGANLHDDGFRHGIRVFELAPGVVRTDMTAGMALHEGRTRWTPVERVTDVVNAIATGELDACSGWFLRVTHDTPESLKALAADVAEQGTGATARRLRVLPAGSGDPLTDALTRR</sequence>
<evidence type="ECO:0000313" key="4">
    <source>
        <dbReference type="EMBL" id="GHH74009.1"/>
    </source>
</evidence>
<name>A0A919FXZ9_9MICO</name>
<comment type="caution">
    <text evidence="4">The sequence shown here is derived from an EMBL/GenBank/DDBJ whole genome shotgun (WGS) entry which is preliminary data.</text>
</comment>
<dbReference type="Pfam" id="PF00106">
    <property type="entry name" value="adh_short"/>
    <property type="match status" value="1"/>
</dbReference>
<proteinExistence type="inferred from homology"/>
<dbReference type="AlphaFoldDB" id="A0A919FXZ9"/>
<dbReference type="GO" id="GO:0016616">
    <property type="term" value="F:oxidoreductase activity, acting on the CH-OH group of donors, NAD or NADP as acceptor"/>
    <property type="evidence" value="ECO:0007669"/>
    <property type="project" value="TreeGrafter"/>
</dbReference>
<dbReference type="Proteomes" id="UP000627369">
    <property type="component" value="Unassembled WGS sequence"/>
</dbReference>